<reference evidence="1" key="1">
    <citation type="submission" date="2018-06" db="EMBL/GenBank/DDBJ databases">
        <authorList>
            <person name="Zhirakovskaya E."/>
        </authorList>
    </citation>
    <scope>NUCLEOTIDE SEQUENCE</scope>
</reference>
<dbReference type="Gene3D" id="3.10.28.20">
    <property type="entry name" value="Acetamidase/Formamidase-like domains"/>
    <property type="match status" value="1"/>
</dbReference>
<dbReference type="AlphaFoldDB" id="A0A3B1AVF5"/>
<protein>
    <recommendedName>
        <fullName evidence="2">Lipoprotein</fullName>
    </recommendedName>
</protein>
<accession>A0A3B1AVF5</accession>
<sequence length="190" mass="20647">MRKWKHSINATAPLILLAISMLVSGCSSKSVVESDLGISSAPDWVNEGTQYLNNNEGKLFHGVGEAPAMGDASLQKSTADNRARAELARILSSMLDVASQDYTAASGSGKDAVSQQSVSREIKSLTKMNLSGAKIIGRWKDDKTGTIYSLAELDMKYVKQILETARNMNKDLQQYLTTHADNTFDKVSSK</sequence>
<name>A0A3B1AVF5_9ZZZZ</name>
<organism evidence="1">
    <name type="scientific">hydrothermal vent metagenome</name>
    <dbReference type="NCBI Taxonomy" id="652676"/>
    <lineage>
        <taxon>unclassified sequences</taxon>
        <taxon>metagenomes</taxon>
        <taxon>ecological metagenomes</taxon>
    </lineage>
</organism>
<gene>
    <name evidence="1" type="ORF">MNBD_GAMMA25-227</name>
</gene>
<proteinExistence type="predicted"/>
<dbReference type="PROSITE" id="PS51257">
    <property type="entry name" value="PROKAR_LIPOPROTEIN"/>
    <property type="match status" value="1"/>
</dbReference>
<evidence type="ECO:0000313" key="1">
    <source>
        <dbReference type="EMBL" id="VAX10016.1"/>
    </source>
</evidence>
<dbReference type="EMBL" id="UOFY01000043">
    <property type="protein sequence ID" value="VAX10016.1"/>
    <property type="molecule type" value="Genomic_DNA"/>
</dbReference>
<evidence type="ECO:0008006" key="2">
    <source>
        <dbReference type="Google" id="ProtNLM"/>
    </source>
</evidence>